<evidence type="ECO:0000259" key="6">
    <source>
        <dbReference type="PROSITE" id="PS50931"/>
    </source>
</evidence>
<dbReference type="GeneID" id="91286378"/>
<dbReference type="Pfam" id="PF03466">
    <property type="entry name" value="LysR_substrate"/>
    <property type="match status" value="2"/>
</dbReference>
<dbReference type="InterPro" id="IPR036388">
    <property type="entry name" value="WH-like_DNA-bd_sf"/>
</dbReference>
<evidence type="ECO:0000256" key="1">
    <source>
        <dbReference type="ARBA" id="ARBA00009437"/>
    </source>
</evidence>
<comment type="similarity">
    <text evidence="1">Belongs to the LysR transcriptional regulatory family.</text>
</comment>
<feature type="compositionally biased region" description="Polar residues" evidence="5">
    <location>
        <begin position="190"/>
        <end position="211"/>
    </location>
</feature>
<dbReference type="Pfam" id="PF00126">
    <property type="entry name" value="HTH_1"/>
    <property type="match status" value="1"/>
</dbReference>
<feature type="compositionally biased region" description="Pro residues" evidence="5">
    <location>
        <begin position="239"/>
        <end position="256"/>
    </location>
</feature>
<dbReference type="Gene3D" id="1.10.10.10">
    <property type="entry name" value="Winged helix-like DNA-binding domain superfamily/Winged helix DNA-binding domain"/>
    <property type="match status" value="1"/>
</dbReference>
<name>A0AAI8L8K3_9ACTN</name>
<evidence type="ECO:0000313" key="8">
    <source>
        <dbReference type="Proteomes" id="UP000265765"/>
    </source>
</evidence>
<dbReference type="AlphaFoldDB" id="A0AAI8L8K3"/>
<organism evidence="7 8">
    <name type="scientific">Streptomyces griseorubiginosus</name>
    <dbReference type="NCBI Taxonomy" id="67304"/>
    <lineage>
        <taxon>Bacteria</taxon>
        <taxon>Bacillati</taxon>
        <taxon>Actinomycetota</taxon>
        <taxon>Actinomycetes</taxon>
        <taxon>Kitasatosporales</taxon>
        <taxon>Streptomycetaceae</taxon>
        <taxon>Streptomyces</taxon>
    </lineage>
</organism>
<evidence type="ECO:0000313" key="7">
    <source>
        <dbReference type="EMBL" id="AYC43271.1"/>
    </source>
</evidence>
<dbReference type="Proteomes" id="UP000265765">
    <property type="component" value="Chromosome"/>
</dbReference>
<dbReference type="PRINTS" id="PR00039">
    <property type="entry name" value="HTHLYSR"/>
</dbReference>
<dbReference type="KEGG" id="sge:DWG14_07578"/>
<dbReference type="EMBL" id="CP032427">
    <property type="protein sequence ID" value="AYC43271.1"/>
    <property type="molecule type" value="Genomic_DNA"/>
</dbReference>
<dbReference type="SUPFAM" id="SSF53850">
    <property type="entry name" value="Periplasmic binding protein-like II"/>
    <property type="match status" value="2"/>
</dbReference>
<gene>
    <name evidence="7" type="primary">leuO</name>
    <name evidence="7" type="ORF">DWG14_07578</name>
</gene>
<keyword evidence="4" id="KW-0804">Transcription</keyword>
<dbReference type="Gene3D" id="3.40.190.10">
    <property type="entry name" value="Periplasmic binding protein-like II"/>
    <property type="match status" value="4"/>
</dbReference>
<evidence type="ECO:0000256" key="2">
    <source>
        <dbReference type="ARBA" id="ARBA00023015"/>
    </source>
</evidence>
<dbReference type="GO" id="GO:0003700">
    <property type="term" value="F:DNA-binding transcription factor activity"/>
    <property type="evidence" value="ECO:0007669"/>
    <property type="project" value="InterPro"/>
</dbReference>
<keyword evidence="2" id="KW-0805">Transcription regulation</keyword>
<proteinExistence type="inferred from homology"/>
<sequence length="384" mass="41235">MRDRNTNGSGEPARSVAAPLDLNLLRTFLTVHRTGSFTAAARLLGLSQPTVTTQIRSLERQLGHELFERQARGVTPAPHADELAARIVRPLDELAAVAGPADGADDAPAEPVHLAGPAELLSRCVLPGLSPLVDAGVRLRITPGLTEPLLEDLRAGRHDLVIATFRPRGRALTALPLTDEEFVLVTSPTQADRLASSDQTERLTSPTQARRLTSPARADQPGTPTRTERPSTRAERPRTPAPAPAEQPHTPTPTKRPPSRAERPGTPARLQAALHAVPLVAYAEDLPIVRRYWRHVFGGRLVRQPEVTMPDLNAVKAAVVGGTGFTVLPRYLCAAELASGSLVLLHDPEDPPINTSFLVQRPGTSGNPHVAVVRDHLLAAASDW</sequence>
<dbReference type="InterPro" id="IPR036390">
    <property type="entry name" value="WH_DNA-bd_sf"/>
</dbReference>
<evidence type="ECO:0000256" key="3">
    <source>
        <dbReference type="ARBA" id="ARBA00023125"/>
    </source>
</evidence>
<dbReference type="PROSITE" id="PS50931">
    <property type="entry name" value="HTH_LYSR"/>
    <property type="match status" value="1"/>
</dbReference>
<feature type="region of interest" description="Disordered" evidence="5">
    <location>
        <begin position="190"/>
        <end position="266"/>
    </location>
</feature>
<feature type="domain" description="HTH lysR-type" evidence="6">
    <location>
        <begin position="20"/>
        <end position="77"/>
    </location>
</feature>
<evidence type="ECO:0000256" key="5">
    <source>
        <dbReference type="SAM" id="MobiDB-lite"/>
    </source>
</evidence>
<dbReference type="InterPro" id="IPR005119">
    <property type="entry name" value="LysR_subst-bd"/>
</dbReference>
<evidence type="ECO:0000256" key="4">
    <source>
        <dbReference type="ARBA" id="ARBA00023163"/>
    </source>
</evidence>
<reference evidence="7 8" key="1">
    <citation type="submission" date="2018-09" db="EMBL/GenBank/DDBJ databases">
        <title>Production of Trimethoprim by Streptomyces sp. 3E-1.</title>
        <authorList>
            <person name="Kang H.J."/>
            <person name="Kim S.B."/>
        </authorList>
    </citation>
    <scope>NUCLEOTIDE SEQUENCE [LARGE SCALE GENOMIC DNA]</scope>
    <source>
        <strain evidence="7 8">3E-1</strain>
    </source>
</reference>
<protein>
    <submittedName>
        <fullName evidence="7">HTH-type transcriptional regulator LeuO</fullName>
    </submittedName>
</protein>
<dbReference type="GO" id="GO:0000976">
    <property type="term" value="F:transcription cis-regulatory region binding"/>
    <property type="evidence" value="ECO:0007669"/>
    <property type="project" value="TreeGrafter"/>
</dbReference>
<accession>A0AAI8L8K3</accession>
<dbReference type="RefSeq" id="WP_120053587.1">
    <property type="nucleotide sequence ID" value="NZ_CP032427.1"/>
</dbReference>
<dbReference type="SUPFAM" id="SSF46785">
    <property type="entry name" value="Winged helix' DNA-binding domain"/>
    <property type="match status" value="1"/>
</dbReference>
<dbReference type="PANTHER" id="PTHR30126:SF39">
    <property type="entry name" value="HTH-TYPE TRANSCRIPTIONAL REGULATOR CYSL"/>
    <property type="match status" value="1"/>
</dbReference>
<dbReference type="PANTHER" id="PTHR30126">
    <property type="entry name" value="HTH-TYPE TRANSCRIPTIONAL REGULATOR"/>
    <property type="match status" value="1"/>
</dbReference>
<feature type="compositionally biased region" description="Basic and acidic residues" evidence="5">
    <location>
        <begin position="226"/>
        <end position="238"/>
    </location>
</feature>
<keyword evidence="3" id="KW-0238">DNA-binding</keyword>
<dbReference type="InterPro" id="IPR000847">
    <property type="entry name" value="LysR_HTH_N"/>
</dbReference>